<keyword evidence="7" id="KW-1185">Reference proteome</keyword>
<evidence type="ECO:0000256" key="4">
    <source>
        <dbReference type="HAMAP-Rule" id="MF_00819"/>
    </source>
</evidence>
<feature type="region of interest" description="Disordered" evidence="5">
    <location>
        <begin position="83"/>
        <end position="114"/>
    </location>
</feature>
<dbReference type="HAMAP" id="MF_00819">
    <property type="entry name" value="SpoVG"/>
    <property type="match status" value="1"/>
</dbReference>
<comment type="function">
    <text evidence="4">Could be involved in septation.</text>
</comment>
<sequence>MQVTDVRIRKVAAEGKMKAIVSVTFDDEFVVHDIKIIEGQNGLFIAMPSRKMGEGDFRDIAHPINSSTRNKIQDAIFVKYEQMNDEEEAASAGEEEAASTGEGESGQMGDDPGF</sequence>
<dbReference type="AlphaFoldDB" id="A0AA45WV23"/>
<name>A0AA45WV23_9CLOT</name>
<protein>
    <recommendedName>
        <fullName evidence="4">Putative septation protein SpoVG</fullName>
    </recommendedName>
</protein>
<evidence type="ECO:0000256" key="3">
    <source>
        <dbReference type="ARBA" id="ARBA00023306"/>
    </source>
</evidence>
<dbReference type="EMBL" id="FXUF01000004">
    <property type="protein sequence ID" value="SMP51509.1"/>
    <property type="molecule type" value="Genomic_DNA"/>
</dbReference>
<evidence type="ECO:0000313" key="6">
    <source>
        <dbReference type="EMBL" id="SMP51509.1"/>
    </source>
</evidence>
<feature type="compositionally biased region" description="Acidic residues" evidence="5">
    <location>
        <begin position="83"/>
        <end position="97"/>
    </location>
</feature>
<accession>A0AA45WV23</accession>
<proteinExistence type="inferred from homology"/>
<dbReference type="Gene3D" id="3.30.1120.40">
    <property type="entry name" value="Stage V sporulation protein G"/>
    <property type="match status" value="1"/>
</dbReference>
<dbReference type="Proteomes" id="UP001158066">
    <property type="component" value="Unassembled WGS sequence"/>
</dbReference>
<comment type="similarity">
    <text evidence="4">Belongs to the SpoVG family.</text>
</comment>
<gene>
    <name evidence="4" type="primary">spoVG</name>
    <name evidence="6" type="ORF">SAMN06296020_104102</name>
</gene>
<reference evidence="6" key="1">
    <citation type="submission" date="2017-05" db="EMBL/GenBank/DDBJ databases">
        <authorList>
            <person name="Varghese N."/>
            <person name="Submissions S."/>
        </authorList>
    </citation>
    <scope>NUCLEOTIDE SEQUENCE</scope>
    <source>
        <strain evidence="6">Su22</strain>
    </source>
</reference>
<evidence type="ECO:0000256" key="2">
    <source>
        <dbReference type="ARBA" id="ARBA00023210"/>
    </source>
</evidence>
<evidence type="ECO:0000256" key="1">
    <source>
        <dbReference type="ARBA" id="ARBA00022618"/>
    </source>
</evidence>
<comment type="caution">
    <text evidence="6">The sequence shown here is derived from an EMBL/GenBank/DDBJ whole genome shotgun (WGS) entry which is preliminary data.</text>
</comment>
<dbReference type="PANTHER" id="PTHR38429:SF1">
    <property type="entry name" value="SEPTATION PROTEIN SPOVG-RELATED"/>
    <property type="match status" value="1"/>
</dbReference>
<evidence type="ECO:0000256" key="5">
    <source>
        <dbReference type="SAM" id="MobiDB-lite"/>
    </source>
</evidence>
<dbReference type="GO" id="GO:0030435">
    <property type="term" value="P:sporulation resulting in formation of a cellular spore"/>
    <property type="evidence" value="ECO:0007669"/>
    <property type="project" value="InterPro"/>
</dbReference>
<dbReference type="RefSeq" id="WP_283408778.1">
    <property type="nucleotide sequence ID" value="NZ_FXUF01000004.1"/>
</dbReference>
<evidence type="ECO:0000313" key="7">
    <source>
        <dbReference type="Proteomes" id="UP001158066"/>
    </source>
</evidence>
<dbReference type="GO" id="GO:0000917">
    <property type="term" value="P:division septum assembly"/>
    <property type="evidence" value="ECO:0007669"/>
    <property type="project" value="UniProtKB-KW"/>
</dbReference>
<keyword evidence="2 4" id="KW-0717">Septation</keyword>
<dbReference type="PANTHER" id="PTHR38429">
    <property type="entry name" value="SEPTATION PROTEIN SPOVG-RELATED"/>
    <property type="match status" value="1"/>
</dbReference>
<keyword evidence="1 4" id="KW-0132">Cell division</keyword>
<dbReference type="SUPFAM" id="SSF160537">
    <property type="entry name" value="SpoVG-like"/>
    <property type="match status" value="1"/>
</dbReference>
<keyword evidence="3 4" id="KW-0131">Cell cycle</keyword>
<dbReference type="Pfam" id="PF04026">
    <property type="entry name" value="SpoVG"/>
    <property type="match status" value="1"/>
</dbReference>
<dbReference type="InterPro" id="IPR007170">
    <property type="entry name" value="SpoVG"/>
</dbReference>
<dbReference type="NCBIfam" id="NF009749">
    <property type="entry name" value="PRK13259.1"/>
    <property type="match status" value="1"/>
</dbReference>
<dbReference type="InterPro" id="IPR036751">
    <property type="entry name" value="SpoVG_sf"/>
</dbReference>
<organism evidence="6 7">
    <name type="scientific">Anoxynatronum buryatiense</name>
    <dbReference type="NCBI Taxonomy" id="489973"/>
    <lineage>
        <taxon>Bacteria</taxon>
        <taxon>Bacillati</taxon>
        <taxon>Bacillota</taxon>
        <taxon>Clostridia</taxon>
        <taxon>Eubacteriales</taxon>
        <taxon>Clostridiaceae</taxon>
        <taxon>Anoxynatronum</taxon>
    </lineage>
</organism>